<keyword evidence="3" id="KW-1185">Reference proteome</keyword>
<organism evidence="2 3">
    <name type="scientific">Sander lucioperca</name>
    <name type="common">Pike-perch</name>
    <name type="synonym">Perca lucioperca</name>
    <dbReference type="NCBI Taxonomy" id="283035"/>
    <lineage>
        <taxon>Eukaryota</taxon>
        <taxon>Metazoa</taxon>
        <taxon>Chordata</taxon>
        <taxon>Craniata</taxon>
        <taxon>Vertebrata</taxon>
        <taxon>Euteleostomi</taxon>
        <taxon>Actinopterygii</taxon>
        <taxon>Neopterygii</taxon>
        <taxon>Teleostei</taxon>
        <taxon>Neoteleostei</taxon>
        <taxon>Acanthomorphata</taxon>
        <taxon>Eupercaria</taxon>
        <taxon>Perciformes</taxon>
        <taxon>Percoidei</taxon>
        <taxon>Percidae</taxon>
        <taxon>Luciopercinae</taxon>
        <taxon>Sander</taxon>
    </lineage>
</organism>
<dbReference type="Gene3D" id="3.40.50.300">
    <property type="entry name" value="P-loop containing nucleotide triphosphate hydrolases"/>
    <property type="match status" value="1"/>
</dbReference>
<proteinExistence type="predicted"/>
<evidence type="ECO:0000313" key="3">
    <source>
        <dbReference type="Proteomes" id="UP000694568"/>
    </source>
</evidence>
<reference evidence="2" key="1">
    <citation type="submission" date="2025-08" db="UniProtKB">
        <authorList>
            <consortium name="Ensembl"/>
        </authorList>
    </citation>
    <scope>IDENTIFICATION</scope>
</reference>
<feature type="region of interest" description="Disordered" evidence="1">
    <location>
        <begin position="1"/>
        <end position="24"/>
    </location>
</feature>
<evidence type="ECO:0000256" key="1">
    <source>
        <dbReference type="SAM" id="MobiDB-lite"/>
    </source>
</evidence>
<reference evidence="2" key="2">
    <citation type="submission" date="2025-09" db="UniProtKB">
        <authorList>
            <consortium name="Ensembl"/>
        </authorList>
    </citation>
    <scope>IDENTIFICATION</scope>
</reference>
<dbReference type="InterPro" id="IPR027417">
    <property type="entry name" value="P-loop_NTPase"/>
</dbReference>
<dbReference type="AlphaFoldDB" id="A0A8C9X1C8"/>
<accession>A0A8C9X1C8</accession>
<feature type="compositionally biased region" description="Basic and acidic residues" evidence="1">
    <location>
        <begin position="15"/>
        <end position="24"/>
    </location>
</feature>
<protein>
    <submittedName>
        <fullName evidence="2">Uncharacterized protein</fullName>
    </submittedName>
</protein>
<evidence type="ECO:0000313" key="2">
    <source>
        <dbReference type="Ensembl" id="ENSSLUP00000003503.1"/>
    </source>
</evidence>
<name>A0A8C9X1C8_SANLU</name>
<dbReference type="GeneTree" id="ENSGT00940000180169"/>
<sequence length="95" mass="10174">MQAFLKGATVQTTRSQKDKAAAGLSTEKKAKAIPWVEKYRPKCVDEVAFQEEVVAVLKKSLEGADVIFTPSGTLRGPTSSVPMIPAQSMTPPPPC</sequence>
<dbReference type="Proteomes" id="UP000694568">
    <property type="component" value="Unplaced"/>
</dbReference>
<dbReference type="Ensembl" id="ENSSLUT00000003614.1">
    <property type="protein sequence ID" value="ENSSLUP00000003503.1"/>
    <property type="gene ID" value="ENSSLUG00000001532.1"/>
</dbReference>